<proteinExistence type="predicted"/>
<dbReference type="Proteomes" id="UP000239549">
    <property type="component" value="Unassembled WGS sequence"/>
</dbReference>
<sequence length="49" mass="5492">MTPVKNQKVNPAHITFILAGFNQFMDYNIVGAAGIASRPPGRDFKPWQF</sequence>
<evidence type="ECO:0000313" key="1">
    <source>
        <dbReference type="EMBL" id="GBF34745.1"/>
    </source>
</evidence>
<accession>A0A2L2XET3</accession>
<dbReference type="EMBL" id="BFAV01000150">
    <property type="protein sequence ID" value="GBF34745.1"/>
    <property type="molecule type" value="Genomic_DNA"/>
</dbReference>
<dbReference type="AlphaFoldDB" id="A0A2L2XET3"/>
<protein>
    <submittedName>
        <fullName evidence="1">Uncharacterized protein</fullName>
    </submittedName>
</protein>
<evidence type="ECO:0000313" key="2">
    <source>
        <dbReference type="Proteomes" id="UP000239549"/>
    </source>
</evidence>
<gene>
    <name evidence="1" type="ORF">DCCM_3865</name>
</gene>
<comment type="caution">
    <text evidence="1">The sequence shown here is derived from an EMBL/GenBank/DDBJ whole genome shotgun (WGS) entry which is preliminary data.</text>
</comment>
<organism evidence="1 2">
    <name type="scientific">Desulfocucumis palustris</name>
    <dbReference type="NCBI Taxonomy" id="1898651"/>
    <lineage>
        <taxon>Bacteria</taxon>
        <taxon>Bacillati</taxon>
        <taxon>Bacillota</taxon>
        <taxon>Clostridia</taxon>
        <taxon>Eubacteriales</taxon>
        <taxon>Desulfocucumaceae</taxon>
        <taxon>Desulfocucumis</taxon>
    </lineage>
</organism>
<keyword evidence="2" id="KW-1185">Reference proteome</keyword>
<reference evidence="2" key="1">
    <citation type="submission" date="2018-02" db="EMBL/GenBank/DDBJ databases">
        <title>Genome sequence of Desulfocucumis palustris strain NAW-5.</title>
        <authorList>
            <person name="Watanabe M."/>
            <person name="Kojima H."/>
            <person name="Fukui M."/>
        </authorList>
    </citation>
    <scope>NUCLEOTIDE SEQUENCE [LARGE SCALE GENOMIC DNA]</scope>
    <source>
        <strain evidence="2">NAW-5</strain>
    </source>
</reference>
<name>A0A2L2XET3_9FIRM</name>